<evidence type="ECO:0000256" key="8">
    <source>
        <dbReference type="ARBA" id="ARBA00023065"/>
    </source>
</evidence>
<dbReference type="PANTHER" id="PTHR32552:SF89">
    <property type="entry name" value="CATECHOLATE SIDEROPHORE RECEPTOR FIU"/>
    <property type="match status" value="1"/>
</dbReference>
<keyword evidence="5 12" id="KW-0812">Transmembrane</keyword>
<dbReference type="CDD" id="cd01347">
    <property type="entry name" value="ligand_gated_channel"/>
    <property type="match status" value="1"/>
</dbReference>
<dbReference type="PANTHER" id="PTHR32552">
    <property type="entry name" value="FERRICHROME IRON RECEPTOR-RELATED"/>
    <property type="match status" value="1"/>
</dbReference>
<dbReference type="InterPro" id="IPR039426">
    <property type="entry name" value="TonB-dep_rcpt-like"/>
</dbReference>
<evidence type="ECO:0000256" key="11">
    <source>
        <dbReference type="ARBA" id="ARBA00023237"/>
    </source>
</evidence>
<comment type="subcellular location">
    <subcellularLocation>
        <location evidence="1 12">Cell outer membrane</location>
        <topology evidence="1 12">Multi-pass membrane protein</topology>
    </subcellularLocation>
</comment>
<feature type="chain" id="PRO_5045840940" evidence="14">
    <location>
        <begin position="31"/>
        <end position="718"/>
    </location>
</feature>
<reference evidence="17" key="1">
    <citation type="journal article" date="2007" name="Int. J. Syst. Evol. Microbiol.">
        <title>Luteimonas composti sp. nov., a moderately thermophilic bacterium isolated from food waste.</title>
        <authorList>
            <person name="Young C.C."/>
            <person name="Kampfer P."/>
            <person name="Chen W.M."/>
            <person name="Yen W.S."/>
            <person name="Arun A.B."/>
            <person name="Lai W.A."/>
            <person name="Shen F.T."/>
            <person name="Rekha P.D."/>
            <person name="Lin K.Y."/>
            <person name="Chou J.H."/>
        </authorList>
    </citation>
    <scope>NUCLEOTIDE SEQUENCE</scope>
    <source>
        <strain evidence="17">CC-YY355</strain>
    </source>
</reference>
<evidence type="ECO:0000256" key="7">
    <source>
        <dbReference type="ARBA" id="ARBA00023004"/>
    </source>
</evidence>
<evidence type="ECO:0000256" key="9">
    <source>
        <dbReference type="ARBA" id="ARBA00023077"/>
    </source>
</evidence>
<keyword evidence="4" id="KW-0410">Iron transport</keyword>
<dbReference type="PROSITE" id="PS52016">
    <property type="entry name" value="TONB_DEPENDENT_REC_3"/>
    <property type="match status" value="1"/>
</dbReference>
<evidence type="ECO:0000256" key="3">
    <source>
        <dbReference type="ARBA" id="ARBA00022452"/>
    </source>
</evidence>
<dbReference type="RefSeq" id="WP_280943693.1">
    <property type="nucleotide sequence ID" value="NZ_JARYGX010000027.1"/>
</dbReference>
<protein>
    <submittedName>
        <fullName evidence="17">TonB-dependent receptor</fullName>
    </submittedName>
</protein>
<dbReference type="Pfam" id="PF07715">
    <property type="entry name" value="Plug"/>
    <property type="match status" value="1"/>
</dbReference>
<organism evidence="17 18">
    <name type="scientific">Luteimonas composti</name>
    <dbReference type="NCBI Taxonomy" id="398257"/>
    <lineage>
        <taxon>Bacteria</taxon>
        <taxon>Pseudomonadati</taxon>
        <taxon>Pseudomonadota</taxon>
        <taxon>Gammaproteobacteria</taxon>
        <taxon>Lysobacterales</taxon>
        <taxon>Lysobacteraceae</taxon>
        <taxon>Luteimonas</taxon>
    </lineage>
</organism>
<feature type="domain" description="TonB-dependent receptor plug" evidence="16">
    <location>
        <begin position="56"/>
        <end position="164"/>
    </location>
</feature>
<sequence>MPDASDFPYARLYAQGAVLGLILPAALASAAQEPDPVTLDRIEVSATRLQHVAPFDVPASFDRIVLDGSEARPGISVSEALSGLPGLAVRERQNFAQDTQLSIRGFGARSTFGVRGLRLYVDGIPATMPDGQGQVSHVVMAGAERIEVLRGPFSALHGNSSGGVVQVFSAEGEAPARGHLQASAGRDATRVLSASLRGAGDTLGYALAAGHFDTDGWREHSAARRSWLNLKLHADLPGDGRLQLVGNHFDAPDALDPLGLDWEQVQADPRQATSVAYQYDTRKSARQDQLGLRWEQPLSGGHAVEAMLYGGRRAIEQFLSVPVGAQANPLSSGGVIDLDNDYGGLDLRWRWAGSLAGRTVEFTAGGNADRQRQHRRGYENFDGSTLGVRGALRRDEHNRVDNRDLYAQAWWQLAERWSLLAGARRSQLRFVSRDAYVTAANPDDSGRVDYARTTPVLGLSFAATPDWRVYASAGRGFETPTFNELGYRADGGAGLAFDLAPVTSRNLELGTKWRNGSGLRVDAALFRVDSEDELAVARNVGGRSSYRNVGRSRRDGAELAATLPLAEAWSLRLAWTWLDARFRDAFPVCTGAGCTDPSVLVAAGSAIPGTARQQGHLRLQWQPREWTFAVEASGSSAVAVSDTGARRAPGHVLAHLEAARAWNTAHGRMRGFARVDNLFDRAHVGSVIVNEGNGRYYEPGAGRGLTLGLRWDWRAGAD</sequence>
<proteinExistence type="inferred from homology"/>
<dbReference type="EMBL" id="JARYGX010000027">
    <property type="protein sequence ID" value="MDH7454476.1"/>
    <property type="molecule type" value="Genomic_DNA"/>
</dbReference>
<dbReference type="InterPro" id="IPR036942">
    <property type="entry name" value="Beta-barrel_TonB_sf"/>
</dbReference>
<reference evidence="17" key="2">
    <citation type="submission" date="2023-04" db="EMBL/GenBank/DDBJ databases">
        <authorList>
            <person name="Sun J.-Q."/>
        </authorList>
    </citation>
    <scope>NUCLEOTIDE SEQUENCE</scope>
    <source>
        <strain evidence="17">CC-YY355</strain>
    </source>
</reference>
<dbReference type="SUPFAM" id="SSF56935">
    <property type="entry name" value="Porins"/>
    <property type="match status" value="1"/>
</dbReference>
<keyword evidence="8" id="KW-0406">Ion transport</keyword>
<dbReference type="Gene3D" id="2.170.130.10">
    <property type="entry name" value="TonB-dependent receptor, plug domain"/>
    <property type="match status" value="1"/>
</dbReference>
<evidence type="ECO:0000256" key="14">
    <source>
        <dbReference type="SAM" id="SignalP"/>
    </source>
</evidence>
<keyword evidence="7" id="KW-0408">Iron</keyword>
<evidence type="ECO:0000256" key="6">
    <source>
        <dbReference type="ARBA" id="ARBA00022729"/>
    </source>
</evidence>
<comment type="caution">
    <text evidence="17">The sequence shown here is derived from an EMBL/GenBank/DDBJ whole genome shotgun (WGS) entry which is preliminary data.</text>
</comment>
<keyword evidence="17" id="KW-0675">Receptor</keyword>
<feature type="signal peptide" evidence="14">
    <location>
        <begin position="1"/>
        <end position="30"/>
    </location>
</feature>
<comment type="similarity">
    <text evidence="12 13">Belongs to the TonB-dependent receptor family.</text>
</comment>
<evidence type="ECO:0000256" key="12">
    <source>
        <dbReference type="PROSITE-ProRule" id="PRU01360"/>
    </source>
</evidence>
<keyword evidence="6 14" id="KW-0732">Signal</keyword>
<dbReference type="InterPro" id="IPR012910">
    <property type="entry name" value="Plug_dom"/>
</dbReference>
<evidence type="ECO:0000256" key="4">
    <source>
        <dbReference type="ARBA" id="ARBA00022496"/>
    </source>
</evidence>
<dbReference type="InterPro" id="IPR000531">
    <property type="entry name" value="Beta-barrel_TonB"/>
</dbReference>
<dbReference type="Gene3D" id="2.40.170.20">
    <property type="entry name" value="TonB-dependent receptor, beta-barrel domain"/>
    <property type="match status" value="1"/>
</dbReference>
<evidence type="ECO:0000313" key="17">
    <source>
        <dbReference type="EMBL" id="MDH7454476.1"/>
    </source>
</evidence>
<keyword evidence="11 12" id="KW-0998">Cell outer membrane</keyword>
<evidence type="ECO:0000256" key="13">
    <source>
        <dbReference type="RuleBase" id="RU003357"/>
    </source>
</evidence>
<keyword evidence="2 12" id="KW-0813">Transport</keyword>
<dbReference type="Pfam" id="PF00593">
    <property type="entry name" value="TonB_dep_Rec_b-barrel"/>
    <property type="match status" value="1"/>
</dbReference>
<keyword evidence="3 12" id="KW-1134">Transmembrane beta strand</keyword>
<gene>
    <name evidence="17" type="ORF">QF205_15550</name>
</gene>
<keyword evidence="9 13" id="KW-0798">TonB box</keyword>
<evidence type="ECO:0000259" key="15">
    <source>
        <dbReference type="Pfam" id="PF00593"/>
    </source>
</evidence>
<evidence type="ECO:0000313" key="18">
    <source>
        <dbReference type="Proteomes" id="UP001160550"/>
    </source>
</evidence>
<keyword evidence="10 12" id="KW-0472">Membrane</keyword>
<accession>A0ABT6MV02</accession>
<evidence type="ECO:0000256" key="1">
    <source>
        <dbReference type="ARBA" id="ARBA00004571"/>
    </source>
</evidence>
<evidence type="ECO:0000259" key="16">
    <source>
        <dbReference type="Pfam" id="PF07715"/>
    </source>
</evidence>
<evidence type="ECO:0000256" key="5">
    <source>
        <dbReference type="ARBA" id="ARBA00022692"/>
    </source>
</evidence>
<dbReference type="Proteomes" id="UP001160550">
    <property type="component" value="Unassembled WGS sequence"/>
</dbReference>
<evidence type="ECO:0000256" key="10">
    <source>
        <dbReference type="ARBA" id="ARBA00023136"/>
    </source>
</evidence>
<feature type="domain" description="TonB-dependent receptor-like beta-barrel" evidence="15">
    <location>
        <begin position="254"/>
        <end position="678"/>
    </location>
</feature>
<keyword evidence="18" id="KW-1185">Reference proteome</keyword>
<evidence type="ECO:0000256" key="2">
    <source>
        <dbReference type="ARBA" id="ARBA00022448"/>
    </source>
</evidence>
<name>A0ABT6MV02_9GAMM</name>
<dbReference type="InterPro" id="IPR037066">
    <property type="entry name" value="Plug_dom_sf"/>
</dbReference>